<sequence>MGPPSSVVCDLVVVSMITLLILFSIFSVAFILHFHQKTRKYHLLRDFNSLWPVRLLLVVSALLFSVSELLRLTRFRRGNPNRFPILPVLSVFHRVGLCKIYIVASQGLFQPAFFITLLFLLNASLRKPDYEEHTLLRALTLLLFSCLPLFLLQTLFVFFSERVLLWLGGQGMLVDFLRRHSHAALAAGEGEGQPRDHYVLCAYPIFSTLLLALFGALYVVCFVVVCWRTVELVINRALRFRVYGLAFAVLSAIPAQAACLLLSVFWDPNEVIFNLLSTVAFVSVLICALVGEGILVIRPIVDSLAVGG</sequence>
<dbReference type="Proteomes" id="UP000825729">
    <property type="component" value="Unassembled WGS sequence"/>
</dbReference>
<comment type="caution">
    <text evidence="2">The sequence shown here is derived from an EMBL/GenBank/DDBJ whole genome shotgun (WGS) entry which is preliminary data.</text>
</comment>
<feature type="transmembrane region" description="Helical" evidence="1">
    <location>
        <begin position="7"/>
        <end position="31"/>
    </location>
</feature>
<keyword evidence="1" id="KW-0472">Membrane</keyword>
<feature type="transmembrane region" description="Helical" evidence="1">
    <location>
        <begin position="205"/>
        <end position="230"/>
    </location>
</feature>
<dbReference type="PANTHER" id="PTHR34116">
    <property type="entry name" value="PLASMINOGEN ACTIVATOR INHIBITOR"/>
    <property type="match status" value="1"/>
</dbReference>
<keyword evidence="1" id="KW-1133">Transmembrane helix</keyword>
<feature type="transmembrane region" description="Helical" evidence="1">
    <location>
        <begin position="138"/>
        <end position="159"/>
    </location>
</feature>
<name>A0AAV7EWZ0_ARIFI</name>
<feature type="transmembrane region" description="Helical" evidence="1">
    <location>
        <begin position="51"/>
        <end position="71"/>
    </location>
</feature>
<dbReference type="AlphaFoldDB" id="A0AAV7EWZ0"/>
<organism evidence="2 3">
    <name type="scientific">Aristolochia fimbriata</name>
    <name type="common">White veined hardy Dutchman's pipe vine</name>
    <dbReference type="NCBI Taxonomy" id="158543"/>
    <lineage>
        <taxon>Eukaryota</taxon>
        <taxon>Viridiplantae</taxon>
        <taxon>Streptophyta</taxon>
        <taxon>Embryophyta</taxon>
        <taxon>Tracheophyta</taxon>
        <taxon>Spermatophyta</taxon>
        <taxon>Magnoliopsida</taxon>
        <taxon>Magnoliidae</taxon>
        <taxon>Piperales</taxon>
        <taxon>Aristolochiaceae</taxon>
        <taxon>Aristolochia</taxon>
    </lineage>
</organism>
<evidence type="ECO:0000313" key="2">
    <source>
        <dbReference type="EMBL" id="KAG9451818.1"/>
    </source>
</evidence>
<keyword evidence="3" id="KW-1185">Reference proteome</keyword>
<feature type="transmembrane region" description="Helical" evidence="1">
    <location>
        <begin position="272"/>
        <end position="297"/>
    </location>
</feature>
<reference evidence="2 3" key="1">
    <citation type="submission" date="2021-07" db="EMBL/GenBank/DDBJ databases">
        <title>The Aristolochia fimbriata genome: insights into angiosperm evolution, floral development and chemical biosynthesis.</title>
        <authorList>
            <person name="Jiao Y."/>
        </authorList>
    </citation>
    <scope>NUCLEOTIDE SEQUENCE [LARGE SCALE GENOMIC DNA]</scope>
    <source>
        <strain evidence="2">IBCAS-2021</strain>
        <tissue evidence="2">Leaf</tissue>
    </source>
</reference>
<proteinExistence type="predicted"/>
<evidence type="ECO:0000313" key="3">
    <source>
        <dbReference type="Proteomes" id="UP000825729"/>
    </source>
</evidence>
<keyword evidence="1" id="KW-0812">Transmembrane</keyword>
<dbReference type="PANTHER" id="PTHR34116:SF9">
    <property type="entry name" value="OS08G0346600 PROTEIN"/>
    <property type="match status" value="1"/>
</dbReference>
<protein>
    <submittedName>
        <fullName evidence="2">Uncharacterized protein</fullName>
    </submittedName>
</protein>
<dbReference type="EMBL" id="JAINDJ010000003">
    <property type="protein sequence ID" value="KAG9451818.1"/>
    <property type="molecule type" value="Genomic_DNA"/>
</dbReference>
<feature type="transmembrane region" description="Helical" evidence="1">
    <location>
        <begin position="108"/>
        <end position="126"/>
    </location>
</feature>
<evidence type="ECO:0000256" key="1">
    <source>
        <dbReference type="SAM" id="Phobius"/>
    </source>
</evidence>
<gene>
    <name evidence="2" type="ORF">H6P81_004722</name>
</gene>
<feature type="transmembrane region" description="Helical" evidence="1">
    <location>
        <begin position="242"/>
        <end position="266"/>
    </location>
</feature>
<accession>A0AAV7EWZ0</accession>